<organism evidence="1 2">
    <name type="scientific">Archaeoglobus veneficus (strain DSM 11195 / SNP6)</name>
    <dbReference type="NCBI Taxonomy" id="693661"/>
    <lineage>
        <taxon>Archaea</taxon>
        <taxon>Methanobacteriati</taxon>
        <taxon>Methanobacteriota</taxon>
        <taxon>Archaeoglobi</taxon>
        <taxon>Archaeoglobales</taxon>
        <taxon>Archaeoglobaceae</taxon>
        <taxon>Archaeoglobus</taxon>
    </lineage>
</organism>
<accession>F2KP88</accession>
<dbReference type="PANTHER" id="PTHR37029:SF1">
    <property type="entry name" value="SSR1768 PROTEIN"/>
    <property type="match status" value="1"/>
</dbReference>
<evidence type="ECO:0000313" key="2">
    <source>
        <dbReference type="Proteomes" id="UP000008136"/>
    </source>
</evidence>
<keyword evidence="2" id="KW-1185">Reference proteome</keyword>
<protein>
    <recommendedName>
        <fullName evidence="3">DUF2283 domain-containing protein</fullName>
    </recommendedName>
</protein>
<name>F2KP88_ARCVS</name>
<proteinExistence type="predicted"/>
<dbReference type="InterPro" id="IPR019270">
    <property type="entry name" value="DUF2283"/>
</dbReference>
<dbReference type="AlphaFoldDB" id="F2KP88"/>
<dbReference type="GeneID" id="10394613"/>
<dbReference type="KEGG" id="ave:Arcve_1489"/>
<dbReference type="HOGENOM" id="CLU_166740_2_0_2"/>
<dbReference type="RefSeq" id="WP_013684153.1">
    <property type="nucleotide sequence ID" value="NC_015320.1"/>
</dbReference>
<evidence type="ECO:0000313" key="1">
    <source>
        <dbReference type="EMBL" id="AEA47492.1"/>
    </source>
</evidence>
<dbReference type="OrthoDB" id="371681at2157"/>
<dbReference type="eggNOG" id="arCOG02270">
    <property type="taxonomic scope" value="Archaea"/>
</dbReference>
<evidence type="ECO:0008006" key="3">
    <source>
        <dbReference type="Google" id="ProtNLM"/>
    </source>
</evidence>
<dbReference type="EMBL" id="CP002588">
    <property type="protein sequence ID" value="AEA47492.1"/>
    <property type="molecule type" value="Genomic_DNA"/>
</dbReference>
<dbReference type="Pfam" id="PF10049">
    <property type="entry name" value="DUF2283"/>
    <property type="match status" value="1"/>
</dbReference>
<dbReference type="Proteomes" id="UP000008136">
    <property type="component" value="Chromosome"/>
</dbReference>
<sequence length="70" mass="7986">MKVRYDPEADILYILIKEGEVKDTVEVGEDVFIEYGEDEEIIGIEIWQARKSVIPGIVEYIEKAKTAVKA</sequence>
<reference evidence="1 2" key="1">
    <citation type="submission" date="2011-03" db="EMBL/GenBank/DDBJ databases">
        <title>The complete genome of Archaeoglobus veneficus SNP6.</title>
        <authorList>
            <consortium name="US DOE Joint Genome Institute (JGI-PGF)"/>
            <person name="Lucas S."/>
            <person name="Copeland A."/>
            <person name="Lapidus A."/>
            <person name="Bruce D."/>
            <person name="Goodwin L."/>
            <person name="Pitluck S."/>
            <person name="Kyrpides N."/>
            <person name="Mavromatis K."/>
            <person name="Pagani I."/>
            <person name="Ivanova N."/>
            <person name="Mikhailova N."/>
            <person name="Lu M."/>
            <person name="Detter J.C."/>
            <person name="Tapia R."/>
            <person name="Han C."/>
            <person name="Land M."/>
            <person name="Hauser L."/>
            <person name="Markowitz V."/>
            <person name="Cheng J.-F."/>
            <person name="Hugenholtz P."/>
            <person name="Woyke T."/>
            <person name="Wu D."/>
            <person name="Spring S."/>
            <person name="Brambilla E."/>
            <person name="Klenk H.-P."/>
            <person name="Eisen J.A."/>
        </authorList>
    </citation>
    <scope>NUCLEOTIDE SEQUENCE [LARGE SCALE GENOMIC DNA]</scope>
    <source>
        <strain>SNP6</strain>
    </source>
</reference>
<dbReference type="PANTHER" id="PTHR37029">
    <property type="entry name" value="SSR1768 PROTEIN"/>
    <property type="match status" value="1"/>
</dbReference>
<gene>
    <name evidence="1" type="ordered locus">Arcve_1489</name>
</gene>